<protein>
    <submittedName>
        <fullName evidence="3">Gliding motility-associated-like protein</fullName>
    </submittedName>
</protein>
<dbReference type="Proteomes" id="UP000249819">
    <property type="component" value="Unassembled WGS sequence"/>
</dbReference>
<accession>A0A327VKU2</accession>
<dbReference type="InterPro" id="IPR035986">
    <property type="entry name" value="PKD_dom_sf"/>
</dbReference>
<dbReference type="RefSeq" id="WP_146616330.1">
    <property type="nucleotide sequence ID" value="NZ_QLMA01000011.1"/>
</dbReference>
<dbReference type="Pfam" id="PF13585">
    <property type="entry name" value="CHU_C"/>
    <property type="match status" value="1"/>
</dbReference>
<dbReference type="NCBIfam" id="TIGR04131">
    <property type="entry name" value="Bac_Flav_CTERM"/>
    <property type="match status" value="1"/>
</dbReference>
<feature type="signal peptide" evidence="1">
    <location>
        <begin position="1"/>
        <end position="19"/>
    </location>
</feature>
<evidence type="ECO:0000259" key="2">
    <source>
        <dbReference type="PROSITE" id="PS50093"/>
    </source>
</evidence>
<dbReference type="SMART" id="SM00089">
    <property type="entry name" value="PKD"/>
    <property type="match status" value="3"/>
</dbReference>
<dbReference type="InterPro" id="IPR013783">
    <property type="entry name" value="Ig-like_fold"/>
</dbReference>
<dbReference type="InterPro" id="IPR022409">
    <property type="entry name" value="PKD/Chitinase_dom"/>
</dbReference>
<comment type="caution">
    <text evidence="3">The sequence shown here is derived from an EMBL/GenBank/DDBJ whole genome shotgun (WGS) entry which is preliminary data.</text>
</comment>
<evidence type="ECO:0000256" key="1">
    <source>
        <dbReference type="SAM" id="SignalP"/>
    </source>
</evidence>
<evidence type="ECO:0000313" key="4">
    <source>
        <dbReference type="Proteomes" id="UP000249819"/>
    </source>
</evidence>
<proteinExistence type="predicted"/>
<gene>
    <name evidence="3" type="ORF">CLV59_11126</name>
</gene>
<organism evidence="3 4">
    <name type="scientific">Chitinophaga dinghuensis</name>
    <dbReference type="NCBI Taxonomy" id="1539050"/>
    <lineage>
        <taxon>Bacteria</taxon>
        <taxon>Pseudomonadati</taxon>
        <taxon>Bacteroidota</taxon>
        <taxon>Chitinophagia</taxon>
        <taxon>Chitinophagales</taxon>
        <taxon>Chitinophagaceae</taxon>
        <taxon>Chitinophaga</taxon>
    </lineage>
</organism>
<dbReference type="CDD" id="cd00146">
    <property type="entry name" value="PKD"/>
    <property type="match status" value="1"/>
</dbReference>
<dbReference type="InterPro" id="IPR000601">
    <property type="entry name" value="PKD_dom"/>
</dbReference>
<feature type="domain" description="PKD" evidence="2">
    <location>
        <begin position="334"/>
        <end position="384"/>
    </location>
</feature>
<reference evidence="3 4" key="1">
    <citation type="submission" date="2018-06" db="EMBL/GenBank/DDBJ databases">
        <title>Genomic Encyclopedia of Archaeal and Bacterial Type Strains, Phase II (KMG-II): from individual species to whole genera.</title>
        <authorList>
            <person name="Goeker M."/>
        </authorList>
    </citation>
    <scope>NUCLEOTIDE SEQUENCE [LARGE SCALE GENOMIC DNA]</scope>
    <source>
        <strain evidence="3 4">DSM 29821</strain>
    </source>
</reference>
<dbReference type="SUPFAM" id="SSF49299">
    <property type="entry name" value="PKD domain"/>
    <property type="match status" value="2"/>
</dbReference>
<sequence>MKKLLFLLLWMLGTLTVSAKHIIGGQVYYKFVSSTPNGDYTYHVTMRLYRICESGNNIAEMPNAVYLTAFNKDNNAEYKVYFVSRLGFTTKNLGQVDPCIVNPPPVCFQVGIYETDVTVPSNKKGYIISFQSCCRDNFMVNIEADPLPYPSTGYGTGATYFTELPGTEEGKLGNSSPTFNKEEATLVCANKKFTYDFSATDPDGDKLTYAFCDAYKGGRTTDQSGIPAQSDPPPYYSVNYISPYSGSSPLGPNVSIDPNTGIISGIAPNPGKYVVTVCVNEYRNNELIGTLRKDFHINVTTCVKQVVASMPDKYAECKSMTITFLNNSTLGKPYHWEFGDGATLDTDDPSPVQHTYTTPGLYTAKLYVDKLSNCGDSAIAKVYVFPVYKADFTYQGSCTQKPALFTNTSTTDMGTMTYFKWYFGTGISADTSNSPNPSFLFKSPGQYQVIMFARTSFGCEQYDTALVRIYDKPPLFSTSDTLLCSKDSLQLQASSTSTGTYSWMPNDYKILQPNTPNPIIFPLKDTTYTVTFTDDQQCINTKSVFIDVRDSLIVHTMNDSTVCTGDPVQLTATTDGNYAYTWTDLQTNTVVGTTLNPTVMPSPPRTQYAILAQLGKCHTADTLSLKVVNPPNVKAVPDTSICSGSPVLLRASGGAYYTWSPSYYVKSPKDSITWATPKDTTLFIVTVTDTLGCPKKVRDTAFVAVVPPVHAFAGNDTIVILGTPFQLHATGGIRYTWTPPNGLSDTRSASPIALYDKDMTYTVTAYTKEGCTGTDDIFIRFIKGPEIYIPNAFSPNGDGVNDLFRPIPVGIVAMNYFRVYDRWGKLMYSSTAYMKGWDGTVRGEQAPVGTYVWMVEGVDINQKTITLKGTVTLVR</sequence>
<dbReference type="PROSITE" id="PS50093">
    <property type="entry name" value="PKD"/>
    <property type="match status" value="2"/>
</dbReference>
<dbReference type="Pfam" id="PF18911">
    <property type="entry name" value="PKD_4"/>
    <property type="match status" value="1"/>
</dbReference>
<dbReference type="Pfam" id="PF00801">
    <property type="entry name" value="PKD"/>
    <property type="match status" value="1"/>
</dbReference>
<feature type="domain" description="PKD" evidence="2">
    <location>
        <begin position="405"/>
        <end position="458"/>
    </location>
</feature>
<dbReference type="AlphaFoldDB" id="A0A327VKU2"/>
<dbReference type="Gene3D" id="2.60.40.10">
    <property type="entry name" value="Immunoglobulins"/>
    <property type="match status" value="3"/>
</dbReference>
<evidence type="ECO:0000313" key="3">
    <source>
        <dbReference type="EMBL" id="RAJ73907.1"/>
    </source>
</evidence>
<keyword evidence="1" id="KW-0732">Signal</keyword>
<dbReference type="EMBL" id="QLMA01000011">
    <property type="protein sequence ID" value="RAJ73907.1"/>
    <property type="molecule type" value="Genomic_DNA"/>
</dbReference>
<dbReference type="OrthoDB" id="1490014at2"/>
<dbReference type="InterPro" id="IPR026341">
    <property type="entry name" value="T9SS_type_B"/>
</dbReference>
<feature type="chain" id="PRO_5016415278" evidence="1">
    <location>
        <begin position="20"/>
        <end position="875"/>
    </location>
</feature>
<name>A0A327VKU2_9BACT</name>
<keyword evidence="4" id="KW-1185">Reference proteome</keyword>